<accession>A0A645BKB2</accession>
<protein>
    <submittedName>
        <fullName evidence="1">Uncharacterized protein</fullName>
    </submittedName>
</protein>
<evidence type="ECO:0000313" key="1">
    <source>
        <dbReference type="EMBL" id="MPM62224.1"/>
    </source>
</evidence>
<dbReference type="AlphaFoldDB" id="A0A645BKB2"/>
<name>A0A645BKB2_9ZZZZ</name>
<sequence>MNALNCQCSLVTEGFQKPVVLLTQRSVFVPDANLPFQVTVGHHRKADVCRLVIHAVLRKIIEDWLLTCFAFYHHTNMVKLEGGHKLFRQCSGNCIYLGQASQGSDQFIHAGGFQFAGPGQIQAAFGLTKQLRDHHCHDQENGQCDEILRLMHQQGIVGQNKKVVEQQKGRNAG</sequence>
<gene>
    <name evidence="1" type="ORF">SDC9_109090</name>
</gene>
<comment type="caution">
    <text evidence="1">The sequence shown here is derived from an EMBL/GenBank/DDBJ whole genome shotgun (WGS) entry which is preliminary data.</text>
</comment>
<reference evidence="1" key="1">
    <citation type="submission" date="2019-08" db="EMBL/GenBank/DDBJ databases">
        <authorList>
            <person name="Kucharzyk K."/>
            <person name="Murdoch R.W."/>
            <person name="Higgins S."/>
            <person name="Loffler F."/>
        </authorList>
    </citation>
    <scope>NUCLEOTIDE SEQUENCE</scope>
</reference>
<dbReference type="EMBL" id="VSSQ01018756">
    <property type="protein sequence ID" value="MPM62224.1"/>
    <property type="molecule type" value="Genomic_DNA"/>
</dbReference>
<organism evidence="1">
    <name type="scientific">bioreactor metagenome</name>
    <dbReference type="NCBI Taxonomy" id="1076179"/>
    <lineage>
        <taxon>unclassified sequences</taxon>
        <taxon>metagenomes</taxon>
        <taxon>ecological metagenomes</taxon>
    </lineage>
</organism>
<proteinExistence type="predicted"/>